<dbReference type="NCBIfam" id="NF005155">
    <property type="entry name" value="PRK06635.1-4"/>
    <property type="match status" value="1"/>
</dbReference>
<keyword evidence="9 16" id="KW-0808">Transferase</keyword>
<evidence type="ECO:0000313" key="20">
    <source>
        <dbReference type="EMBL" id="GAA2609007.1"/>
    </source>
</evidence>
<evidence type="ECO:0000256" key="10">
    <source>
        <dbReference type="ARBA" id="ARBA00022741"/>
    </source>
</evidence>
<comment type="function">
    <text evidence="1">Catalyzes the phosphorylation of the beta-carboxyl group of aspartic acid with ATP to yield 4-phospho-L-aspartate, which is involved in the branched biosynthetic pathway leading to the biosynthesis of amino acids lysine, threonine, isoleucine and methionine.</text>
</comment>
<dbReference type="InterPro" id="IPR018042">
    <property type="entry name" value="Aspartate_kinase_CS"/>
</dbReference>
<proteinExistence type="inferred from homology"/>
<comment type="pathway">
    <text evidence="2 17">Amino-acid biosynthesis; L-lysine biosynthesis via DAP pathway; (S)-tetrahydrodipicolinate from L-aspartate: step 1/4.</text>
</comment>
<dbReference type="EMBL" id="BAAARJ010000006">
    <property type="protein sequence ID" value="GAA2609007.1"/>
    <property type="molecule type" value="Genomic_DNA"/>
</dbReference>
<dbReference type="SUPFAM" id="SSF53633">
    <property type="entry name" value="Carbamate kinase-like"/>
    <property type="match status" value="1"/>
</dbReference>
<evidence type="ECO:0000259" key="19">
    <source>
        <dbReference type="Pfam" id="PF22468"/>
    </source>
</evidence>
<evidence type="ECO:0000256" key="8">
    <source>
        <dbReference type="ARBA" id="ARBA00022605"/>
    </source>
</evidence>
<gene>
    <name evidence="20" type="ORF">GCM10009863_23080</name>
</gene>
<evidence type="ECO:0000259" key="18">
    <source>
        <dbReference type="Pfam" id="PF00696"/>
    </source>
</evidence>
<comment type="pathway">
    <text evidence="3 17">Amino-acid biosynthesis; L-methionine biosynthesis via de novo pathway; L-homoserine from L-aspartate: step 1/3.</text>
</comment>
<dbReference type="EC" id="2.7.2.4" evidence="6 16"/>
<evidence type="ECO:0000256" key="3">
    <source>
        <dbReference type="ARBA" id="ARBA00004986"/>
    </source>
</evidence>
<keyword evidence="12" id="KW-0067">ATP-binding</keyword>
<keyword evidence="14" id="KW-0457">Lysine biosynthesis</keyword>
<comment type="pathway">
    <text evidence="4 17">Amino-acid biosynthesis; L-threonine biosynthesis; L-threonine from L-aspartate: step 1/5.</text>
</comment>
<dbReference type="InterPro" id="IPR036393">
    <property type="entry name" value="AceGlu_kinase-like_sf"/>
</dbReference>
<feature type="domain" description="Aspartokinase ACT" evidence="19">
    <location>
        <begin position="339"/>
        <end position="397"/>
    </location>
</feature>
<feature type="domain" description="Aspartate/glutamate/uridylate kinase" evidence="18">
    <location>
        <begin position="2"/>
        <end position="225"/>
    </location>
</feature>
<dbReference type="InterPro" id="IPR054352">
    <property type="entry name" value="ACT_Aspartokinase"/>
</dbReference>
<comment type="catalytic activity">
    <reaction evidence="15 16">
        <text>L-aspartate + ATP = 4-phospho-L-aspartate + ADP</text>
        <dbReference type="Rhea" id="RHEA:23776"/>
        <dbReference type="ChEBI" id="CHEBI:29991"/>
        <dbReference type="ChEBI" id="CHEBI:30616"/>
        <dbReference type="ChEBI" id="CHEBI:57535"/>
        <dbReference type="ChEBI" id="CHEBI:456216"/>
        <dbReference type="EC" id="2.7.2.4"/>
    </reaction>
</comment>
<dbReference type="NCBIfam" id="TIGR00657">
    <property type="entry name" value="asp_kinases"/>
    <property type="match status" value="1"/>
</dbReference>
<dbReference type="Pfam" id="PF00696">
    <property type="entry name" value="AA_kinase"/>
    <property type="match status" value="1"/>
</dbReference>
<evidence type="ECO:0000256" key="16">
    <source>
        <dbReference type="RuleBase" id="RU003448"/>
    </source>
</evidence>
<organism evidence="20 21">
    <name type="scientific">Streptomyces axinellae</name>
    <dbReference type="NCBI Taxonomy" id="552788"/>
    <lineage>
        <taxon>Bacteria</taxon>
        <taxon>Bacillati</taxon>
        <taxon>Actinomycetota</taxon>
        <taxon>Actinomycetes</taxon>
        <taxon>Kitasatosporales</taxon>
        <taxon>Streptomycetaceae</taxon>
        <taxon>Streptomyces</taxon>
    </lineage>
</organism>
<evidence type="ECO:0000256" key="12">
    <source>
        <dbReference type="ARBA" id="ARBA00022840"/>
    </source>
</evidence>
<keyword evidence="8 17" id="KW-0028">Amino-acid biosynthesis</keyword>
<comment type="similarity">
    <text evidence="5 16">Belongs to the aspartokinase family.</text>
</comment>
<dbReference type="CDD" id="cd04923">
    <property type="entry name" value="ACT_AK-LysC-DapG-like_2"/>
    <property type="match status" value="1"/>
</dbReference>
<dbReference type="InterPro" id="IPR045865">
    <property type="entry name" value="ACT-like_dom_sf"/>
</dbReference>
<name>A0ABN3Q0C2_9ACTN</name>
<evidence type="ECO:0000256" key="15">
    <source>
        <dbReference type="ARBA" id="ARBA00047872"/>
    </source>
</evidence>
<dbReference type="InterPro" id="IPR005260">
    <property type="entry name" value="Asp_kin_monofn"/>
</dbReference>
<keyword evidence="13" id="KW-0220">Diaminopimelate biosynthesis</keyword>
<evidence type="ECO:0000256" key="2">
    <source>
        <dbReference type="ARBA" id="ARBA00004766"/>
    </source>
</evidence>
<comment type="caution">
    <text evidence="20">The sequence shown here is derived from an EMBL/GenBank/DDBJ whole genome shotgun (WGS) entry which is preliminary data.</text>
</comment>
<evidence type="ECO:0000256" key="9">
    <source>
        <dbReference type="ARBA" id="ARBA00022679"/>
    </source>
</evidence>
<evidence type="ECO:0000256" key="6">
    <source>
        <dbReference type="ARBA" id="ARBA00013059"/>
    </source>
</evidence>
<evidence type="ECO:0000256" key="1">
    <source>
        <dbReference type="ARBA" id="ARBA00002843"/>
    </source>
</evidence>
<evidence type="ECO:0000256" key="5">
    <source>
        <dbReference type="ARBA" id="ARBA00010122"/>
    </source>
</evidence>
<keyword evidence="10" id="KW-0547">Nucleotide-binding</keyword>
<accession>A0ABN3Q0C2</accession>
<dbReference type="PROSITE" id="PS00324">
    <property type="entry name" value="ASPARTOKINASE"/>
    <property type="match status" value="1"/>
</dbReference>
<keyword evidence="21" id="KW-1185">Reference proteome</keyword>
<dbReference type="PIRSF" id="PIRSF000726">
    <property type="entry name" value="Asp_kin"/>
    <property type="match status" value="1"/>
</dbReference>
<evidence type="ECO:0000256" key="4">
    <source>
        <dbReference type="ARBA" id="ARBA00005139"/>
    </source>
</evidence>
<dbReference type="Proteomes" id="UP001501447">
    <property type="component" value="Unassembled WGS sequence"/>
</dbReference>
<dbReference type="PANTHER" id="PTHR21499">
    <property type="entry name" value="ASPARTATE KINASE"/>
    <property type="match status" value="1"/>
</dbReference>
<dbReference type="InterPro" id="IPR001048">
    <property type="entry name" value="Asp/Glu/Uridylate_kinase"/>
</dbReference>
<evidence type="ECO:0000256" key="14">
    <source>
        <dbReference type="ARBA" id="ARBA00023154"/>
    </source>
</evidence>
<evidence type="ECO:0000256" key="13">
    <source>
        <dbReference type="ARBA" id="ARBA00022915"/>
    </source>
</evidence>
<dbReference type="InterPro" id="IPR001341">
    <property type="entry name" value="Asp_kinase"/>
</dbReference>
<evidence type="ECO:0000256" key="7">
    <source>
        <dbReference type="ARBA" id="ARBA00016273"/>
    </source>
</evidence>
<reference evidence="21" key="1">
    <citation type="journal article" date="2019" name="Int. J. Syst. Evol. Microbiol.">
        <title>The Global Catalogue of Microorganisms (GCM) 10K type strain sequencing project: providing services to taxonomists for standard genome sequencing and annotation.</title>
        <authorList>
            <consortium name="The Broad Institute Genomics Platform"/>
            <consortium name="The Broad Institute Genome Sequencing Center for Infectious Disease"/>
            <person name="Wu L."/>
            <person name="Ma J."/>
        </authorList>
    </citation>
    <scope>NUCLEOTIDE SEQUENCE [LARGE SCALE GENOMIC DNA]</scope>
    <source>
        <strain evidence="21">JCM 16373</strain>
    </source>
</reference>
<protein>
    <recommendedName>
        <fullName evidence="7 16">Aspartokinase</fullName>
        <ecNumber evidence="6 16">2.7.2.4</ecNumber>
    </recommendedName>
</protein>
<dbReference type="SUPFAM" id="SSF55021">
    <property type="entry name" value="ACT-like"/>
    <property type="match status" value="1"/>
</dbReference>
<keyword evidence="11 16" id="KW-0418">Kinase</keyword>
<dbReference type="Pfam" id="PF22468">
    <property type="entry name" value="ACT_9"/>
    <property type="match status" value="1"/>
</dbReference>
<dbReference type="Gene3D" id="3.30.2130.10">
    <property type="entry name" value="VC0802-like"/>
    <property type="match status" value="1"/>
</dbReference>
<dbReference type="RefSeq" id="WP_344564866.1">
    <property type="nucleotide sequence ID" value="NZ_BAAARJ010000006.1"/>
</dbReference>
<dbReference type="PANTHER" id="PTHR21499:SF3">
    <property type="entry name" value="ASPARTOKINASE"/>
    <property type="match status" value="1"/>
</dbReference>
<dbReference type="GO" id="GO:0016301">
    <property type="term" value="F:kinase activity"/>
    <property type="evidence" value="ECO:0007669"/>
    <property type="project" value="UniProtKB-KW"/>
</dbReference>
<evidence type="ECO:0000313" key="21">
    <source>
        <dbReference type="Proteomes" id="UP001501447"/>
    </source>
</evidence>
<dbReference type="Gene3D" id="3.40.1160.10">
    <property type="entry name" value="Acetylglutamate kinase-like"/>
    <property type="match status" value="1"/>
</dbReference>
<evidence type="ECO:0000256" key="11">
    <source>
        <dbReference type="ARBA" id="ARBA00022777"/>
    </source>
</evidence>
<evidence type="ECO:0000256" key="17">
    <source>
        <dbReference type="RuleBase" id="RU004249"/>
    </source>
</evidence>
<sequence>MHKYGGSSLATPGQVRHAAARISAARGRGSRVVVVVSAQGDTTDELLARARGFAPHGDSREADQLLATGEVASAALMAMALHERGTPALSLTGGQAGVRALGRHGSGLIDRVAPGRILGLLEAGAVPVIAGFQGVNSSGDTVTLGRGGSDTTAVALAAGLGAERCEIYTDVDAVYSADPRVVEAPRPLRHIPVDVMAEMAFTGARVLHSRAVELAATHGVETLVLSSSTEGPGTVITGTYQTALETAPAITAVTHDADVARVLVHCAGTAPDMAADFLTVLAEYALPVDLVARSGPHEEEFRMGFATRRSELCEAAPALERLAGTLGGRIRIDSEVGKVTVVGTGLLNRPECTARMLRALSDADIPTTWILTSQIRASALVPADRLNEAVRVLHTAFGLDAGAARSTACSGAE</sequence>